<reference evidence="1 2" key="1">
    <citation type="submission" date="2012-10" db="EMBL/GenBank/DDBJ databases">
        <title>Genome assembly of Amycolatopsis azurea DSM 43854.</title>
        <authorList>
            <person name="Khatri I."/>
            <person name="Kaur I."/>
            <person name="Subramanian S."/>
            <person name="Mayilraj S."/>
        </authorList>
    </citation>
    <scope>NUCLEOTIDE SEQUENCE [LARGE SCALE GENOMIC DNA]</scope>
    <source>
        <strain evidence="1 2">DSM 43854</strain>
    </source>
</reference>
<dbReference type="EMBL" id="ANMG01000064">
    <property type="protein sequence ID" value="EMD23945.1"/>
    <property type="molecule type" value="Genomic_DNA"/>
</dbReference>
<organism evidence="1 2">
    <name type="scientific">Amycolatopsis azurea DSM 43854</name>
    <dbReference type="NCBI Taxonomy" id="1238180"/>
    <lineage>
        <taxon>Bacteria</taxon>
        <taxon>Bacillati</taxon>
        <taxon>Actinomycetota</taxon>
        <taxon>Actinomycetes</taxon>
        <taxon>Pseudonocardiales</taxon>
        <taxon>Pseudonocardiaceae</taxon>
        <taxon>Amycolatopsis</taxon>
    </lineage>
</organism>
<dbReference type="PATRIC" id="fig|1238180.3.peg.6356"/>
<protein>
    <submittedName>
        <fullName evidence="1">Uncharacterized protein</fullName>
    </submittedName>
</protein>
<sequence length="46" mass="5112">MPPNGFRGRRLNRLSLIKWTRFGNVAVARRTKSRSADGVTATTHSA</sequence>
<dbReference type="Proteomes" id="UP000014137">
    <property type="component" value="Unassembled WGS sequence"/>
</dbReference>
<gene>
    <name evidence="1" type="ORF">C791_6604</name>
</gene>
<dbReference type="AlphaFoldDB" id="M2PWH4"/>
<evidence type="ECO:0000313" key="2">
    <source>
        <dbReference type="Proteomes" id="UP000014137"/>
    </source>
</evidence>
<comment type="caution">
    <text evidence="1">The sequence shown here is derived from an EMBL/GenBank/DDBJ whole genome shotgun (WGS) entry which is preliminary data.</text>
</comment>
<proteinExistence type="predicted"/>
<evidence type="ECO:0000313" key="1">
    <source>
        <dbReference type="EMBL" id="EMD23945.1"/>
    </source>
</evidence>
<name>M2PWH4_9PSEU</name>
<accession>M2PWH4</accession>